<evidence type="ECO:0000313" key="2">
    <source>
        <dbReference type="EMBL" id="JAD90792.1"/>
    </source>
</evidence>
<feature type="region of interest" description="Disordered" evidence="1">
    <location>
        <begin position="1"/>
        <end position="27"/>
    </location>
</feature>
<dbReference type="PANTHER" id="PTHR35317">
    <property type="entry name" value="OS04G0629600 PROTEIN"/>
    <property type="match status" value="1"/>
</dbReference>
<dbReference type="AlphaFoldDB" id="A0A0A9E480"/>
<reference evidence="2" key="2">
    <citation type="journal article" date="2015" name="Data Brief">
        <title>Shoot transcriptome of the giant reed, Arundo donax.</title>
        <authorList>
            <person name="Barrero R.A."/>
            <person name="Guerrero F.D."/>
            <person name="Moolhuijzen P."/>
            <person name="Goolsby J.A."/>
            <person name="Tidwell J."/>
            <person name="Bellgard S.E."/>
            <person name="Bellgard M.I."/>
        </authorList>
    </citation>
    <scope>NUCLEOTIDE SEQUENCE</scope>
    <source>
        <tissue evidence="2">Shoot tissue taken approximately 20 cm above the soil surface</tissue>
    </source>
</reference>
<dbReference type="Pfam" id="PF14223">
    <property type="entry name" value="Retrotran_gag_2"/>
    <property type="match status" value="1"/>
</dbReference>
<dbReference type="PANTHER" id="PTHR35317:SF38">
    <property type="entry name" value="RNA-DIRECTED DNA POLYMERASE"/>
    <property type="match status" value="1"/>
</dbReference>
<protein>
    <submittedName>
        <fullName evidence="2">Uncharacterized protein</fullName>
    </submittedName>
</protein>
<organism evidence="2">
    <name type="scientific">Arundo donax</name>
    <name type="common">Giant reed</name>
    <name type="synonym">Donax arundinaceus</name>
    <dbReference type="NCBI Taxonomy" id="35708"/>
    <lineage>
        <taxon>Eukaryota</taxon>
        <taxon>Viridiplantae</taxon>
        <taxon>Streptophyta</taxon>
        <taxon>Embryophyta</taxon>
        <taxon>Tracheophyta</taxon>
        <taxon>Spermatophyta</taxon>
        <taxon>Magnoliopsida</taxon>
        <taxon>Liliopsida</taxon>
        <taxon>Poales</taxon>
        <taxon>Poaceae</taxon>
        <taxon>PACMAD clade</taxon>
        <taxon>Arundinoideae</taxon>
        <taxon>Arundineae</taxon>
        <taxon>Arundo</taxon>
    </lineage>
</organism>
<sequence>MAGGSRTPSPPKARIGDPKSSDGGTSRQVTVERIVSNVGAVMEFPALTRANYHEWALVMQVNLEALGLWGAVESADVERREDRLAMAAILRAVPAEMKAGLAKKKSAKEAWAAVKTMRMGDARVREANAQRLLKAFENVAFKDGESIDEFAMRLRSLVTELGELGETVEEVRVVKKMLRIVPAKYNQVAVSIEMLMDLSTMMLEDLIGRLRVAEDHAVEEAAAASGGERLLLTEEQWEARRR</sequence>
<reference evidence="2" key="1">
    <citation type="submission" date="2014-09" db="EMBL/GenBank/DDBJ databases">
        <authorList>
            <person name="Magalhaes I.L.F."/>
            <person name="Oliveira U."/>
            <person name="Santos F.R."/>
            <person name="Vidigal T.H.D.A."/>
            <person name="Brescovit A.D."/>
            <person name="Santos A.J."/>
        </authorList>
    </citation>
    <scope>NUCLEOTIDE SEQUENCE</scope>
    <source>
        <tissue evidence="2">Shoot tissue taken approximately 20 cm above the soil surface</tissue>
    </source>
</reference>
<name>A0A0A9E480_ARUDO</name>
<proteinExistence type="predicted"/>
<accession>A0A0A9E480</accession>
<evidence type="ECO:0000256" key="1">
    <source>
        <dbReference type="SAM" id="MobiDB-lite"/>
    </source>
</evidence>
<dbReference type="EMBL" id="GBRH01207103">
    <property type="protein sequence ID" value="JAD90792.1"/>
    <property type="molecule type" value="Transcribed_RNA"/>
</dbReference>